<dbReference type="SUPFAM" id="SSF46689">
    <property type="entry name" value="Homeodomain-like"/>
    <property type="match status" value="1"/>
</dbReference>
<evidence type="ECO:0000313" key="6">
    <source>
        <dbReference type="Proteomes" id="UP001223016"/>
    </source>
</evidence>
<dbReference type="InterPro" id="IPR018060">
    <property type="entry name" value="HTH_AraC"/>
</dbReference>
<proteinExistence type="predicted"/>
<evidence type="ECO:0000259" key="4">
    <source>
        <dbReference type="PROSITE" id="PS01124"/>
    </source>
</evidence>
<dbReference type="Gene3D" id="1.10.10.60">
    <property type="entry name" value="Homeodomain-like"/>
    <property type="match status" value="1"/>
</dbReference>
<sequence>MSVQEGSRLKVTEASRLVAAITEESGDPETGLYSYGLFQPGQLNSQLYAIMSSSTLGEALKTMGQYSVLLSDGMPVSVTEDAETLTIEFLRLESVNVNRQYIDCCLSTQVALTHWLLPWDKPIPVAAAFSYKQPEDCTMLESFFGNNLTFSSDINRISYSLTDCARPLSTANPALKIHHLNYTNEELSLRQYRISPIVRNHIFVSLSSGNLMSLAQVALKMNLSTRTLQNRLDDESTGFQNLLDECRRELADQLLCFTEATIISIAEKLSFRDSSSFHKACNRWFGCPPGLYRSKSLRKAVH</sequence>
<dbReference type="PANTHER" id="PTHR47894">
    <property type="entry name" value="HTH-TYPE TRANSCRIPTIONAL REGULATOR GADX"/>
    <property type="match status" value="1"/>
</dbReference>
<name>A0ABT9CKL1_9PSED</name>
<dbReference type="SMART" id="SM00342">
    <property type="entry name" value="HTH_ARAC"/>
    <property type="match status" value="1"/>
</dbReference>
<dbReference type="EMBL" id="JAUQOO010000002">
    <property type="protein sequence ID" value="MDO7926026.1"/>
    <property type="molecule type" value="Genomic_DNA"/>
</dbReference>
<dbReference type="PROSITE" id="PS01124">
    <property type="entry name" value="HTH_ARAC_FAMILY_2"/>
    <property type="match status" value="1"/>
</dbReference>
<evidence type="ECO:0000313" key="5">
    <source>
        <dbReference type="EMBL" id="MDO7926026.1"/>
    </source>
</evidence>
<comment type="caution">
    <text evidence="5">The sequence shown here is derived from an EMBL/GenBank/DDBJ whole genome shotgun (WGS) entry which is preliminary data.</text>
</comment>
<evidence type="ECO:0000256" key="2">
    <source>
        <dbReference type="ARBA" id="ARBA00023125"/>
    </source>
</evidence>
<keyword evidence="2" id="KW-0238">DNA-binding</keyword>
<dbReference type="InterPro" id="IPR032687">
    <property type="entry name" value="AraC-type_N"/>
</dbReference>
<dbReference type="Pfam" id="PF12625">
    <property type="entry name" value="Arabinose_bd"/>
    <property type="match status" value="1"/>
</dbReference>
<accession>A0ABT9CKL1</accession>
<protein>
    <submittedName>
        <fullName evidence="5">AraC family transcriptional regulator ligand-binding domain-containing protein</fullName>
    </submittedName>
</protein>
<feature type="domain" description="HTH araC/xylS-type" evidence="4">
    <location>
        <begin position="192"/>
        <end position="295"/>
    </location>
</feature>
<dbReference type="PANTHER" id="PTHR47894:SF1">
    <property type="entry name" value="HTH-TYPE TRANSCRIPTIONAL REGULATOR VQSM"/>
    <property type="match status" value="1"/>
</dbReference>
<dbReference type="Proteomes" id="UP001223016">
    <property type="component" value="Unassembled WGS sequence"/>
</dbReference>
<dbReference type="InterPro" id="IPR009057">
    <property type="entry name" value="Homeodomain-like_sf"/>
</dbReference>
<keyword evidence="3" id="KW-0804">Transcription</keyword>
<dbReference type="RefSeq" id="WP_304574208.1">
    <property type="nucleotide sequence ID" value="NZ_JAUQOO010000002.1"/>
</dbReference>
<reference evidence="5 6" key="1">
    <citation type="submission" date="2023-07" db="EMBL/GenBank/DDBJ databases">
        <title>Identification of four novel Pseudomonas species associated with bacterial leaf spot of cucurbits.</title>
        <authorList>
            <person name="Fullem K.R."/>
        </authorList>
    </citation>
    <scope>NUCLEOTIDE SEQUENCE [LARGE SCALE GENOMIC DNA]</scope>
    <source>
        <strain evidence="5 6">KFB 138</strain>
    </source>
</reference>
<keyword evidence="1" id="KW-0805">Transcription regulation</keyword>
<evidence type="ECO:0000256" key="1">
    <source>
        <dbReference type="ARBA" id="ARBA00023015"/>
    </source>
</evidence>
<organism evidence="5 6">
    <name type="scientific">Pseudomonas serbiensis</name>
    <dbReference type="NCBI Taxonomy" id="3064350"/>
    <lineage>
        <taxon>Bacteria</taxon>
        <taxon>Pseudomonadati</taxon>
        <taxon>Pseudomonadota</taxon>
        <taxon>Gammaproteobacteria</taxon>
        <taxon>Pseudomonadales</taxon>
        <taxon>Pseudomonadaceae</taxon>
        <taxon>Pseudomonas</taxon>
    </lineage>
</organism>
<evidence type="ECO:0000256" key="3">
    <source>
        <dbReference type="ARBA" id="ARBA00023163"/>
    </source>
</evidence>
<gene>
    <name evidence="5" type="ORF">Q6A51_04495</name>
</gene>
<dbReference type="Pfam" id="PF12833">
    <property type="entry name" value="HTH_18"/>
    <property type="match status" value="1"/>
</dbReference>
<keyword evidence="6" id="KW-1185">Reference proteome</keyword>